<gene>
    <name evidence="1" type="ORF">EAG_09577</name>
</gene>
<dbReference type="AlphaFoldDB" id="E2ARF5"/>
<evidence type="ECO:0000313" key="2">
    <source>
        <dbReference type="Proteomes" id="UP000000311"/>
    </source>
</evidence>
<reference evidence="1 2" key="1">
    <citation type="journal article" date="2010" name="Science">
        <title>Genomic comparison of the ants Camponotus floridanus and Harpegnathos saltator.</title>
        <authorList>
            <person name="Bonasio R."/>
            <person name="Zhang G."/>
            <person name="Ye C."/>
            <person name="Mutti N.S."/>
            <person name="Fang X."/>
            <person name="Qin N."/>
            <person name="Donahue G."/>
            <person name="Yang P."/>
            <person name="Li Q."/>
            <person name="Li C."/>
            <person name="Zhang P."/>
            <person name="Huang Z."/>
            <person name="Berger S.L."/>
            <person name="Reinberg D."/>
            <person name="Wang J."/>
            <person name="Liebig J."/>
        </authorList>
    </citation>
    <scope>NUCLEOTIDE SEQUENCE [LARGE SCALE GENOMIC DNA]</scope>
    <source>
        <strain evidence="2">C129</strain>
    </source>
</reference>
<dbReference type="Proteomes" id="UP000000311">
    <property type="component" value="Unassembled WGS sequence"/>
</dbReference>
<name>E2ARF5_CAMFO</name>
<protein>
    <submittedName>
        <fullName evidence="1">Uncharacterized protein</fullName>
    </submittedName>
</protein>
<evidence type="ECO:0000313" key="1">
    <source>
        <dbReference type="EMBL" id="EFN63964.1"/>
    </source>
</evidence>
<proteinExistence type="predicted"/>
<sequence length="137" mass="15823">MWRSNVRIGVLKKQTGVFKHVVVLIAMLSSRDINAKPPTMIRKRSEGTLQAVHTQRERTAWVRLRSCPCIYRSEMYGTPSIFAVYIYARDEKRQGATVTQHTVVVQLAASDFATRFSREGCPEKRRRRATQKERQNA</sequence>
<keyword evidence="2" id="KW-1185">Reference proteome</keyword>
<accession>E2ARF5</accession>
<organism evidence="2">
    <name type="scientific">Camponotus floridanus</name>
    <name type="common">Florida carpenter ant</name>
    <dbReference type="NCBI Taxonomy" id="104421"/>
    <lineage>
        <taxon>Eukaryota</taxon>
        <taxon>Metazoa</taxon>
        <taxon>Ecdysozoa</taxon>
        <taxon>Arthropoda</taxon>
        <taxon>Hexapoda</taxon>
        <taxon>Insecta</taxon>
        <taxon>Pterygota</taxon>
        <taxon>Neoptera</taxon>
        <taxon>Endopterygota</taxon>
        <taxon>Hymenoptera</taxon>
        <taxon>Apocrita</taxon>
        <taxon>Aculeata</taxon>
        <taxon>Formicoidea</taxon>
        <taxon>Formicidae</taxon>
        <taxon>Formicinae</taxon>
        <taxon>Camponotus</taxon>
    </lineage>
</organism>
<dbReference type="EMBL" id="GL442063">
    <property type="protein sequence ID" value="EFN63964.1"/>
    <property type="molecule type" value="Genomic_DNA"/>
</dbReference>
<dbReference type="InParanoid" id="E2ARF5"/>